<organism evidence="2 3">
    <name type="scientific">Vibrio quintilis</name>
    <dbReference type="NCBI Taxonomy" id="1117707"/>
    <lineage>
        <taxon>Bacteria</taxon>
        <taxon>Pseudomonadati</taxon>
        <taxon>Pseudomonadota</taxon>
        <taxon>Gammaproteobacteria</taxon>
        <taxon>Vibrionales</taxon>
        <taxon>Vibrionaceae</taxon>
        <taxon>Vibrio</taxon>
    </lineage>
</organism>
<evidence type="ECO:0000313" key="2">
    <source>
        <dbReference type="EMBL" id="SHO56459.1"/>
    </source>
</evidence>
<evidence type="ECO:0000256" key="1">
    <source>
        <dbReference type="SAM" id="MobiDB-lite"/>
    </source>
</evidence>
<dbReference type="RefSeq" id="WP_073582445.1">
    <property type="nucleotide sequence ID" value="NZ_AP024897.1"/>
</dbReference>
<reference evidence="3" key="1">
    <citation type="submission" date="2016-12" db="EMBL/GenBank/DDBJ databases">
        <authorList>
            <person name="Rodrigo-Torres L."/>
            <person name="Arahal R.D."/>
            <person name="Lucena T."/>
        </authorList>
    </citation>
    <scope>NUCLEOTIDE SEQUENCE [LARGE SCALE GENOMIC DNA]</scope>
</reference>
<accession>A0A1M7YUX3</accession>
<feature type="region of interest" description="Disordered" evidence="1">
    <location>
        <begin position="1"/>
        <end position="42"/>
    </location>
</feature>
<dbReference type="STRING" id="1117707.VQ7734_02228"/>
<dbReference type="AlphaFoldDB" id="A0A1M7YUX3"/>
<dbReference type="SUPFAM" id="SSF51126">
    <property type="entry name" value="Pectin lyase-like"/>
    <property type="match status" value="1"/>
</dbReference>
<evidence type="ECO:0008006" key="4">
    <source>
        <dbReference type="Google" id="ProtNLM"/>
    </source>
</evidence>
<keyword evidence="3" id="KW-1185">Reference proteome</keyword>
<gene>
    <name evidence="2" type="ORF">VQ7734_02228</name>
</gene>
<sequence>MSTSEQLIQSPAGSESLDSKKDSNKQNTNSLLGAAELKPEFADNECPDGDDFANLIDASFNKKDGPIRETDQETIEVDKKTDFLAGVSVTGGLETDTFVSGDLTAEGNVTVSGKLDVSESPLTIGNGETQAQIGEEQLSIGDTLVLDQGEFTVNANTHLNGETRLKGTVSMTHSGELIGPTLYVSGKTEVDQLQVGAPVLLGHDNAHIELRNSGNKDALLVTANGSTFLSLDKNGQLSLGLSGDNSSAKLHIRSDEDDADSVVRVDTKDNDDSPFVITSENNVGVGTESPDNPLDVIGSVRVGASEVVASPHSLSVENRIGVGTASPMARLDIHTQNSETAMLLRSGESSLLDVSSAGVMTDTSLTVAGETGLNNTTVNGTLTVKDETSIAGKTHFEQDVSIAGMLSVEKETYLKTTTISDKTTLEDVLIVEGETKHQGAVGIGIGDGLFNHPEAGLHIRETDNLPGLKIESKEGKTKVLVSENQISLGETGTPVTLNITGDTLQDGELITNTLTVEDHTTLKTATTVESQLTVLQSGAETETDSALKIQSAGENAALEVNHTIGKMLQPLICARVDKVGILNSQPEKALHVSGEARFDAPVELMQSLSIQGPINAGSGLEIQGDAHVSGSFDVSGDTSLGGALSVDGSTAMSGAVAIAGPATLNASLDVTGAATLTSLSANTIQSASTISGASVKAGNDLQVGGGLTIKGFSADAMLGGISASDTQVPTQKAVKTYVDQISPSFGSGGKMHVISTQAEFDNLFNQGTPTKIETNTTILLFPAGTASTTESYMLKNSVRLNPGVSIIGFNRESTRIEKANAGNRFEAFGTSTDPVSAITLDGFTFDGKQIPSEQDGGALYVEYVENCLFNCLFENHIVTGNGGAIYARPGTVNNIEARNIHACQAQNSAGSKGEGGAVYGLLNSVIVAWGCKAEKGGAVAGCDSCQVEAVACYAEQSGGGASQCKQLRLTARACQANSSDGQGGGAYNCEDLICEGIWQDNQASLGPNIYSSEDYFWKGDYVGSRTDPGWKNIDC</sequence>
<name>A0A1M7YUX3_9VIBR</name>
<evidence type="ECO:0000313" key="3">
    <source>
        <dbReference type="Proteomes" id="UP000184600"/>
    </source>
</evidence>
<dbReference type="OrthoDB" id="6277188at2"/>
<feature type="compositionally biased region" description="Polar residues" evidence="1">
    <location>
        <begin position="1"/>
        <end position="13"/>
    </location>
</feature>
<dbReference type="InterPro" id="IPR011050">
    <property type="entry name" value="Pectin_lyase_fold/virulence"/>
</dbReference>
<proteinExistence type="predicted"/>
<dbReference type="EMBL" id="FRFG01000025">
    <property type="protein sequence ID" value="SHO56459.1"/>
    <property type="molecule type" value="Genomic_DNA"/>
</dbReference>
<protein>
    <recommendedName>
        <fullName evidence="4">Polymer-forming cytoskeletal</fullName>
    </recommendedName>
</protein>
<dbReference type="Proteomes" id="UP000184600">
    <property type="component" value="Unassembled WGS sequence"/>
</dbReference>